<protein>
    <recommendedName>
        <fullName evidence="4">Bacterial type II secretion system protein E domain-containing protein</fullName>
    </recommendedName>
</protein>
<gene>
    <name evidence="5" type="ORF">ADA01nite_24640</name>
</gene>
<name>A0A511V7T4_9BACL</name>
<evidence type="ECO:0000313" key="6">
    <source>
        <dbReference type="Proteomes" id="UP000321157"/>
    </source>
</evidence>
<comment type="caution">
    <text evidence="5">The sequence shown here is derived from an EMBL/GenBank/DDBJ whole genome shotgun (WGS) entry which is preliminary data.</text>
</comment>
<organism evidence="5 6">
    <name type="scientific">Aneurinibacillus danicus</name>
    <dbReference type="NCBI Taxonomy" id="267746"/>
    <lineage>
        <taxon>Bacteria</taxon>
        <taxon>Bacillati</taxon>
        <taxon>Bacillota</taxon>
        <taxon>Bacilli</taxon>
        <taxon>Bacillales</taxon>
        <taxon>Paenibacillaceae</taxon>
        <taxon>Aneurinibacillus group</taxon>
        <taxon>Aneurinibacillus</taxon>
    </lineage>
</organism>
<dbReference type="SMART" id="SM00382">
    <property type="entry name" value="AAA"/>
    <property type="match status" value="1"/>
</dbReference>
<sequence length="374" mass="41766">MVEDVTGYVTELIQRGIRYGASDIHLEPTAEGIVIRFRLDGYLQEIEEKEEGWGPPLVSRIKLMSGMDIGERRLPQDGGFAFQVGKGEEHRSIDIRVATLPTIHGEKVVLRLLPHETKYQSLASLGMNGENVFRVREMLAKAQGMILIAGPTGSGKTTTMYTMLHELKRHGRNIVSLEQPVEYRIPGINQVQIHPRAGLSFHEGLRAVLRQDPDVILVGEIRDKPTAEVAVRAALTGHLLISTIHTLDAVGTVLRLLDMGIEPYLVSSALTGVIAQRLIRKRCHHCYGQNAECAACHGTGFRGRLGIYEVLQIEEEFHPYILNRCSATTIRRYLEKSGFVFLSSLLEQKIVEGVAEPGERELYEAYAGRDRVVR</sequence>
<dbReference type="CDD" id="cd01129">
    <property type="entry name" value="PulE-GspE-like"/>
    <property type="match status" value="1"/>
</dbReference>
<reference evidence="5 6" key="1">
    <citation type="submission" date="2019-07" db="EMBL/GenBank/DDBJ databases">
        <title>Whole genome shotgun sequence of Aneurinibacillus danicus NBRC 102444.</title>
        <authorList>
            <person name="Hosoyama A."/>
            <person name="Uohara A."/>
            <person name="Ohji S."/>
            <person name="Ichikawa N."/>
        </authorList>
    </citation>
    <scope>NUCLEOTIDE SEQUENCE [LARGE SCALE GENOMIC DNA]</scope>
    <source>
        <strain evidence="5 6">NBRC 102444</strain>
    </source>
</reference>
<dbReference type="GO" id="GO:0005886">
    <property type="term" value="C:plasma membrane"/>
    <property type="evidence" value="ECO:0007669"/>
    <property type="project" value="TreeGrafter"/>
</dbReference>
<comment type="similarity">
    <text evidence="1">Belongs to the GSP E family.</text>
</comment>
<proteinExistence type="inferred from homology"/>
<dbReference type="PROSITE" id="PS00662">
    <property type="entry name" value="T2SP_E"/>
    <property type="match status" value="1"/>
</dbReference>
<evidence type="ECO:0000256" key="1">
    <source>
        <dbReference type="ARBA" id="ARBA00006611"/>
    </source>
</evidence>
<keyword evidence="3" id="KW-0067">ATP-binding</keyword>
<dbReference type="Gene3D" id="3.40.50.300">
    <property type="entry name" value="P-loop containing nucleotide triphosphate hydrolases"/>
    <property type="match status" value="1"/>
</dbReference>
<dbReference type="PANTHER" id="PTHR30258:SF2">
    <property type="entry name" value="COMG OPERON PROTEIN 1"/>
    <property type="match status" value="1"/>
</dbReference>
<dbReference type="EMBL" id="BJXX01000109">
    <property type="protein sequence ID" value="GEN35004.1"/>
    <property type="molecule type" value="Genomic_DNA"/>
</dbReference>
<feature type="domain" description="Bacterial type II secretion system protein E" evidence="4">
    <location>
        <begin position="209"/>
        <end position="223"/>
    </location>
</feature>
<dbReference type="InterPro" id="IPR027417">
    <property type="entry name" value="P-loop_NTPase"/>
</dbReference>
<dbReference type="InterPro" id="IPR001482">
    <property type="entry name" value="T2SS/T4SS_dom"/>
</dbReference>
<dbReference type="GO" id="GO:0016887">
    <property type="term" value="F:ATP hydrolysis activity"/>
    <property type="evidence" value="ECO:0007669"/>
    <property type="project" value="TreeGrafter"/>
</dbReference>
<dbReference type="PANTHER" id="PTHR30258">
    <property type="entry name" value="TYPE II SECRETION SYSTEM PROTEIN GSPE-RELATED"/>
    <property type="match status" value="1"/>
</dbReference>
<dbReference type="AlphaFoldDB" id="A0A511V7T4"/>
<evidence type="ECO:0000259" key="4">
    <source>
        <dbReference type="PROSITE" id="PS00662"/>
    </source>
</evidence>
<dbReference type="InterPro" id="IPR003593">
    <property type="entry name" value="AAA+_ATPase"/>
</dbReference>
<dbReference type="Proteomes" id="UP000321157">
    <property type="component" value="Unassembled WGS sequence"/>
</dbReference>
<evidence type="ECO:0000256" key="3">
    <source>
        <dbReference type="ARBA" id="ARBA00022840"/>
    </source>
</evidence>
<dbReference type="Gene3D" id="3.30.450.90">
    <property type="match status" value="1"/>
</dbReference>
<dbReference type="SUPFAM" id="SSF52540">
    <property type="entry name" value="P-loop containing nucleoside triphosphate hydrolases"/>
    <property type="match status" value="1"/>
</dbReference>
<dbReference type="GO" id="GO:0005524">
    <property type="term" value="F:ATP binding"/>
    <property type="evidence" value="ECO:0007669"/>
    <property type="project" value="UniProtKB-KW"/>
</dbReference>
<keyword evidence="6" id="KW-1185">Reference proteome</keyword>
<dbReference type="RefSeq" id="WP_170230258.1">
    <property type="nucleotide sequence ID" value="NZ_BJXX01000109.1"/>
</dbReference>
<evidence type="ECO:0000256" key="2">
    <source>
        <dbReference type="ARBA" id="ARBA00022741"/>
    </source>
</evidence>
<dbReference type="Pfam" id="PF00437">
    <property type="entry name" value="T2SSE"/>
    <property type="match status" value="1"/>
</dbReference>
<evidence type="ECO:0000313" key="5">
    <source>
        <dbReference type="EMBL" id="GEN35004.1"/>
    </source>
</evidence>
<accession>A0A511V7T4</accession>
<keyword evidence="2" id="KW-0547">Nucleotide-binding</keyword>